<keyword evidence="2" id="KW-0732">Signal</keyword>
<reference evidence="4" key="1">
    <citation type="submission" date="2025-08" db="UniProtKB">
        <authorList>
            <consortium name="Ensembl"/>
        </authorList>
    </citation>
    <scope>IDENTIFICATION</scope>
</reference>
<evidence type="ECO:0000256" key="2">
    <source>
        <dbReference type="SAM" id="SignalP"/>
    </source>
</evidence>
<dbReference type="Proteomes" id="UP000694428">
    <property type="component" value="Unplaced"/>
</dbReference>
<dbReference type="Ensembl" id="ENSPSTT00000019204.1">
    <property type="protein sequence ID" value="ENSPSTP00000018331.1"/>
    <property type="gene ID" value="ENSPSTG00000013151.1"/>
</dbReference>
<dbReference type="PANTHER" id="PTHR47881:SF1">
    <property type="entry name" value="TUMOR NECROSIS FACTOR RECEPTOR SUPERFAMILY MEMBER 4"/>
    <property type="match status" value="1"/>
</dbReference>
<dbReference type="SMART" id="SM00208">
    <property type="entry name" value="TNFR"/>
    <property type="match status" value="2"/>
</dbReference>
<dbReference type="InterPro" id="IPR001368">
    <property type="entry name" value="TNFR/NGFR_Cys_rich_reg"/>
</dbReference>
<evidence type="ECO:0000256" key="1">
    <source>
        <dbReference type="PROSITE-ProRule" id="PRU00206"/>
    </source>
</evidence>
<dbReference type="PANTHER" id="PTHR47881">
    <property type="entry name" value="TUMOR NECROSIS FACTOR RECEPTOR SUBFAMILY MEMBER 4"/>
    <property type="match status" value="1"/>
</dbReference>
<dbReference type="Pfam" id="PF00020">
    <property type="entry name" value="TNFR_c6"/>
    <property type="match status" value="2"/>
</dbReference>
<name>A0A8C9FMP3_PAVCR</name>
<protein>
    <recommendedName>
        <fullName evidence="3">TNFR-Cys domain-containing protein</fullName>
    </recommendedName>
</protein>
<dbReference type="AlphaFoldDB" id="A0A8C9FMP3"/>
<organism evidence="4 5">
    <name type="scientific">Pavo cristatus</name>
    <name type="common">Indian peafowl</name>
    <name type="synonym">Blue peafowl</name>
    <dbReference type="NCBI Taxonomy" id="9049"/>
    <lineage>
        <taxon>Eukaryota</taxon>
        <taxon>Metazoa</taxon>
        <taxon>Chordata</taxon>
        <taxon>Craniata</taxon>
        <taxon>Vertebrata</taxon>
        <taxon>Euteleostomi</taxon>
        <taxon>Archelosauria</taxon>
        <taxon>Archosauria</taxon>
        <taxon>Dinosauria</taxon>
        <taxon>Saurischia</taxon>
        <taxon>Theropoda</taxon>
        <taxon>Coelurosauria</taxon>
        <taxon>Aves</taxon>
        <taxon>Neognathae</taxon>
        <taxon>Galloanserae</taxon>
        <taxon>Galliformes</taxon>
        <taxon>Phasianidae</taxon>
        <taxon>Phasianinae</taxon>
        <taxon>Pavo</taxon>
    </lineage>
</organism>
<evidence type="ECO:0000259" key="3">
    <source>
        <dbReference type="PROSITE" id="PS50050"/>
    </source>
</evidence>
<feature type="disulfide bond" evidence="1">
    <location>
        <begin position="43"/>
        <end position="56"/>
    </location>
</feature>
<feature type="repeat" description="TNFR-Cys" evidence="1">
    <location>
        <begin position="66"/>
        <end position="107"/>
    </location>
</feature>
<reference evidence="4" key="2">
    <citation type="submission" date="2025-09" db="UniProtKB">
        <authorList>
            <consortium name="Ensembl"/>
        </authorList>
    </citation>
    <scope>IDENTIFICATION</scope>
</reference>
<keyword evidence="1" id="KW-1015">Disulfide bond</keyword>
<dbReference type="SUPFAM" id="SSF57586">
    <property type="entry name" value="TNF receptor-like"/>
    <property type="match status" value="2"/>
</dbReference>
<dbReference type="PROSITE" id="PS50050">
    <property type="entry name" value="TNFR_NGFR_2"/>
    <property type="match status" value="2"/>
</dbReference>
<keyword evidence="5" id="KW-1185">Reference proteome</keyword>
<dbReference type="PROSITE" id="PS00652">
    <property type="entry name" value="TNFR_NGFR_1"/>
    <property type="match status" value="1"/>
</dbReference>
<evidence type="ECO:0000313" key="5">
    <source>
        <dbReference type="Proteomes" id="UP000694428"/>
    </source>
</evidence>
<evidence type="ECO:0000313" key="4">
    <source>
        <dbReference type="Ensembl" id="ENSPSTP00000018331.1"/>
    </source>
</evidence>
<accession>A0A8C9FMP3</accession>
<dbReference type="InterPro" id="IPR020445">
    <property type="entry name" value="TNFR_4"/>
</dbReference>
<feature type="chain" id="PRO_5034250829" description="TNFR-Cys domain-containing protein" evidence="2">
    <location>
        <begin position="27"/>
        <end position="178"/>
    </location>
</feature>
<dbReference type="GO" id="GO:0006954">
    <property type="term" value="P:inflammatory response"/>
    <property type="evidence" value="ECO:0007669"/>
    <property type="project" value="InterPro"/>
</dbReference>
<feature type="signal peptide" evidence="2">
    <location>
        <begin position="1"/>
        <end position="26"/>
    </location>
</feature>
<dbReference type="Gene3D" id="2.10.50.10">
    <property type="entry name" value="Tumor Necrosis Factor Receptor, subunit A, domain 2"/>
    <property type="match status" value="2"/>
</dbReference>
<sequence>MMVAAGFYLHFSAVLFLLLVVTSTHCLGLKCKEHEYPFGAKCCKDCAPGERMRSRCTAKTDTVCAPCQDNYFSPEHNHNFCRSCTVCDTKKGSVEVKKCEKTSDRICKCVPGYMPDGRYAPGSVCLLCPEGFYSPGGNESCRPWTKYVLLIPTPSEQWFEFHSVAINAQVMICTIKQQ</sequence>
<feature type="disulfide bond" evidence="1">
    <location>
        <begin position="46"/>
        <end position="64"/>
    </location>
</feature>
<proteinExistence type="predicted"/>
<dbReference type="GO" id="GO:0005031">
    <property type="term" value="F:tumor necrosis factor receptor activity"/>
    <property type="evidence" value="ECO:0007669"/>
    <property type="project" value="InterPro"/>
</dbReference>
<feature type="domain" description="TNFR-Cys" evidence="3">
    <location>
        <begin position="66"/>
        <end position="107"/>
    </location>
</feature>
<feature type="repeat" description="TNFR-Cys" evidence="1">
    <location>
        <begin position="30"/>
        <end position="64"/>
    </location>
</feature>
<feature type="domain" description="TNFR-Cys" evidence="3">
    <location>
        <begin position="30"/>
        <end position="64"/>
    </location>
</feature>
<comment type="caution">
    <text evidence="1">Lacks conserved residue(s) required for the propagation of feature annotation.</text>
</comment>